<dbReference type="HAMAP" id="MF_00199">
    <property type="entry name" value="ApaH"/>
    <property type="match status" value="1"/>
</dbReference>
<dbReference type="SUPFAM" id="SSF56300">
    <property type="entry name" value="Metallo-dependent phosphatases"/>
    <property type="match status" value="1"/>
</dbReference>
<dbReference type="InterPro" id="IPR004617">
    <property type="entry name" value="ApaH"/>
</dbReference>
<dbReference type="Pfam" id="PF00149">
    <property type="entry name" value="Metallophos"/>
    <property type="match status" value="1"/>
</dbReference>
<dbReference type="CDD" id="cd07422">
    <property type="entry name" value="MPP_ApaH"/>
    <property type="match status" value="1"/>
</dbReference>
<proteinExistence type="inferred from homology"/>
<dbReference type="PANTHER" id="PTHR40942:SF4">
    <property type="entry name" value="CYTOCHROME C5"/>
    <property type="match status" value="1"/>
</dbReference>
<keyword evidence="8" id="KW-1185">Reference proteome</keyword>
<name>A0ABU9GJH0_COBMA</name>
<dbReference type="Gene3D" id="3.60.21.10">
    <property type="match status" value="1"/>
</dbReference>
<evidence type="ECO:0000256" key="5">
    <source>
        <dbReference type="HAMAP-Rule" id="MF_00199"/>
    </source>
</evidence>
<sequence length="280" mass="31244">MTQWAIGDLQGCHVEFERLLQRLEFTPGRDVMWLAGDLVNRGPGSLECLRHAKALGDSARIVLGNHDLHLLAVAHGFGRLKRSDTLQPILDAPDRDELLDWLRRQPLMVEETIDARRTVMTHAGVLPGWTLNQAAALAREAEAALAGDAYREFLGEMYGDTPDLWREDLSGIARLRCIVNVFTRMRFVDREGRMDFAAKEGLDSAPEGYRPWFQFPRPEGAWDDSPRLLFGHWAALEGETPAARQDVAALDTGCVWGGGLTALDLETGQRVFEPAVTSRD</sequence>
<evidence type="ECO:0000256" key="3">
    <source>
        <dbReference type="ARBA" id="ARBA00022801"/>
    </source>
</evidence>
<dbReference type="NCBIfam" id="TIGR00668">
    <property type="entry name" value="apaH"/>
    <property type="match status" value="1"/>
</dbReference>
<dbReference type="InterPro" id="IPR029052">
    <property type="entry name" value="Metallo-depent_PP-like"/>
</dbReference>
<dbReference type="NCBIfam" id="NF001204">
    <property type="entry name" value="PRK00166.1"/>
    <property type="match status" value="1"/>
</dbReference>
<dbReference type="GO" id="GO:0008803">
    <property type="term" value="F:bis(5'-nucleosyl)-tetraphosphatase (symmetrical) activity"/>
    <property type="evidence" value="ECO:0007669"/>
    <property type="project" value="UniProtKB-EC"/>
</dbReference>
<comment type="catalytic activity">
    <reaction evidence="4 5">
        <text>P(1),P(4)-bis(5'-adenosyl) tetraphosphate + H2O = 2 ADP + 2 H(+)</text>
        <dbReference type="Rhea" id="RHEA:24252"/>
        <dbReference type="ChEBI" id="CHEBI:15377"/>
        <dbReference type="ChEBI" id="CHEBI:15378"/>
        <dbReference type="ChEBI" id="CHEBI:58141"/>
        <dbReference type="ChEBI" id="CHEBI:456216"/>
        <dbReference type="EC" id="3.6.1.41"/>
    </reaction>
</comment>
<organism evidence="7 8">
    <name type="scientific">Cobetia marina</name>
    <name type="common">Deleya marina</name>
    <dbReference type="NCBI Taxonomy" id="28258"/>
    <lineage>
        <taxon>Bacteria</taxon>
        <taxon>Pseudomonadati</taxon>
        <taxon>Pseudomonadota</taxon>
        <taxon>Gammaproteobacteria</taxon>
        <taxon>Oceanospirillales</taxon>
        <taxon>Halomonadaceae</taxon>
        <taxon>Cobetia</taxon>
    </lineage>
</organism>
<comment type="similarity">
    <text evidence="2 5">Belongs to the Ap4A hydrolase family.</text>
</comment>
<feature type="domain" description="Calcineurin-like phosphoesterase" evidence="6">
    <location>
        <begin position="3"/>
        <end position="154"/>
    </location>
</feature>
<keyword evidence="3 5" id="KW-0378">Hydrolase</keyword>
<evidence type="ECO:0000256" key="4">
    <source>
        <dbReference type="ARBA" id="ARBA00049417"/>
    </source>
</evidence>
<evidence type="ECO:0000256" key="2">
    <source>
        <dbReference type="ARBA" id="ARBA00005419"/>
    </source>
</evidence>
<protein>
    <recommendedName>
        <fullName evidence="5">Bis(5'-nucleosyl)-tetraphosphatase, symmetrical</fullName>
        <ecNumber evidence="5">3.6.1.41</ecNumber>
    </recommendedName>
    <alternativeName>
        <fullName evidence="5">Ap4A hydrolase</fullName>
    </alternativeName>
    <alternativeName>
        <fullName evidence="5">Diadenosine 5',5'''-P1,P4-tetraphosphate pyrophosphohydrolase</fullName>
    </alternativeName>
    <alternativeName>
        <fullName evidence="5">Diadenosine tetraphosphatase</fullName>
    </alternativeName>
</protein>
<dbReference type="RefSeq" id="WP_141392525.1">
    <property type="nucleotide sequence ID" value="NZ_BJOH01000040.1"/>
</dbReference>
<comment type="caution">
    <text evidence="7">The sequence shown here is derived from an EMBL/GenBank/DDBJ whole genome shotgun (WGS) entry which is preliminary data.</text>
</comment>
<comment type="function">
    <text evidence="1 5">Hydrolyzes diadenosine 5',5'''-P1,P4-tetraphosphate to yield ADP.</text>
</comment>
<reference evidence="7 8" key="1">
    <citation type="submission" date="2024-02" db="EMBL/GenBank/DDBJ databases">
        <title>Bacteria isolated from the canopy kelp, Nereocystis luetkeana.</title>
        <authorList>
            <person name="Pfister C.A."/>
            <person name="Younker I.T."/>
            <person name="Light S.H."/>
        </authorList>
    </citation>
    <scope>NUCLEOTIDE SEQUENCE [LARGE SCALE GENOMIC DNA]</scope>
    <source>
        <strain evidence="7 8">TI.5.07</strain>
    </source>
</reference>
<dbReference type="EMBL" id="JBAKAP010000021">
    <property type="protein sequence ID" value="MEL0618248.1"/>
    <property type="molecule type" value="Genomic_DNA"/>
</dbReference>
<dbReference type="PANTHER" id="PTHR40942">
    <property type="match status" value="1"/>
</dbReference>
<dbReference type="InterPro" id="IPR004843">
    <property type="entry name" value="Calcineurin-like_PHP"/>
</dbReference>
<dbReference type="EC" id="3.6.1.41" evidence="5"/>
<gene>
    <name evidence="5" type="primary">apaH</name>
    <name evidence="7" type="ORF">V6243_15590</name>
</gene>
<evidence type="ECO:0000259" key="6">
    <source>
        <dbReference type="Pfam" id="PF00149"/>
    </source>
</evidence>
<accession>A0ABU9GJH0</accession>
<dbReference type="PIRSF" id="PIRSF000903">
    <property type="entry name" value="B5n-ttraPtase_sm"/>
    <property type="match status" value="1"/>
</dbReference>
<evidence type="ECO:0000313" key="8">
    <source>
        <dbReference type="Proteomes" id="UP001378242"/>
    </source>
</evidence>
<dbReference type="Proteomes" id="UP001378242">
    <property type="component" value="Unassembled WGS sequence"/>
</dbReference>
<evidence type="ECO:0000256" key="1">
    <source>
        <dbReference type="ARBA" id="ARBA00003413"/>
    </source>
</evidence>
<evidence type="ECO:0000313" key="7">
    <source>
        <dbReference type="EMBL" id="MEL0618248.1"/>
    </source>
</evidence>